<evidence type="ECO:0000256" key="2">
    <source>
        <dbReference type="ARBA" id="ARBA00023242"/>
    </source>
</evidence>
<feature type="region of interest" description="Disordered" evidence="3">
    <location>
        <begin position="183"/>
        <end position="223"/>
    </location>
</feature>
<evidence type="ECO:0000313" key="5">
    <source>
        <dbReference type="Proteomes" id="UP000287651"/>
    </source>
</evidence>
<dbReference type="PANTHER" id="PTHR16223">
    <property type="entry name" value="TRANSCRIPTION FACTOR BHLH83-RELATED"/>
    <property type="match status" value="1"/>
</dbReference>
<sequence>MHGGNTIYRGGLEEEDEGRSHTGNFPVKRMENWEYQVPYTPANAHMVDIKQEGSEVGHHAYYHGKEQGAQGGRSSWSQMVPASSPRSCVTTSFSNNILDFSNCKSQRKHHQSDLSSEVRKGKKGFRCCTCSYCYNLALQKGNSTIKRREEMLYLTDTASVLLEAIGYIRFLQGQIEALSSPYLGSRSRSTRQSGKGESSSIFVEDPGVQDDDGGGDEDEDEAKDLRSRGLCLVPLSSTLHVGNDNGADFWAPNLGMGFQ</sequence>
<gene>
    <name evidence="4" type="ORF">B296_00036587</name>
</gene>
<evidence type="ECO:0000256" key="3">
    <source>
        <dbReference type="SAM" id="MobiDB-lite"/>
    </source>
</evidence>
<dbReference type="InterPro" id="IPR045843">
    <property type="entry name" value="IND-like"/>
</dbReference>
<evidence type="ECO:0008006" key="6">
    <source>
        <dbReference type="Google" id="ProtNLM"/>
    </source>
</evidence>
<dbReference type="GO" id="GO:0000981">
    <property type="term" value="F:DNA-binding transcription factor activity, RNA polymerase II-specific"/>
    <property type="evidence" value="ECO:0007669"/>
    <property type="project" value="TreeGrafter"/>
</dbReference>
<organism evidence="4 5">
    <name type="scientific">Ensete ventricosum</name>
    <name type="common">Abyssinian banana</name>
    <name type="synonym">Musa ensete</name>
    <dbReference type="NCBI Taxonomy" id="4639"/>
    <lineage>
        <taxon>Eukaryota</taxon>
        <taxon>Viridiplantae</taxon>
        <taxon>Streptophyta</taxon>
        <taxon>Embryophyta</taxon>
        <taxon>Tracheophyta</taxon>
        <taxon>Spermatophyta</taxon>
        <taxon>Magnoliopsida</taxon>
        <taxon>Liliopsida</taxon>
        <taxon>Zingiberales</taxon>
        <taxon>Musaceae</taxon>
        <taxon>Ensete</taxon>
    </lineage>
</organism>
<comment type="caution">
    <text evidence="4">The sequence shown here is derived from an EMBL/GenBank/DDBJ whole genome shotgun (WGS) entry which is preliminary data.</text>
</comment>
<dbReference type="InterPro" id="IPR045239">
    <property type="entry name" value="bHLH95_bHLH"/>
</dbReference>
<comment type="subcellular location">
    <subcellularLocation>
        <location evidence="1">Nucleus</location>
    </subcellularLocation>
</comment>
<dbReference type="PANTHER" id="PTHR16223:SF53">
    <property type="entry name" value="TRANSCRIPTION FACTOR BHLH68-LIKE"/>
    <property type="match status" value="1"/>
</dbReference>
<accession>A0A426XSS8</accession>
<dbReference type="GO" id="GO:0000978">
    <property type="term" value="F:RNA polymerase II cis-regulatory region sequence-specific DNA binding"/>
    <property type="evidence" value="ECO:0007669"/>
    <property type="project" value="TreeGrafter"/>
</dbReference>
<keyword evidence="2" id="KW-0539">Nucleus</keyword>
<feature type="compositionally biased region" description="Acidic residues" evidence="3">
    <location>
        <begin position="207"/>
        <end position="222"/>
    </location>
</feature>
<evidence type="ECO:0000256" key="1">
    <source>
        <dbReference type="ARBA" id="ARBA00004123"/>
    </source>
</evidence>
<dbReference type="GO" id="GO:0005634">
    <property type="term" value="C:nucleus"/>
    <property type="evidence" value="ECO:0007669"/>
    <property type="project" value="UniProtKB-SubCell"/>
</dbReference>
<protein>
    <recommendedName>
        <fullName evidence="6">BHLH domain-containing protein</fullName>
    </recommendedName>
</protein>
<dbReference type="AlphaFoldDB" id="A0A426XSS8"/>
<reference evidence="4 5" key="1">
    <citation type="journal article" date="2014" name="Agronomy (Basel)">
        <title>A Draft Genome Sequence for Ensete ventricosum, the Drought-Tolerant Tree Against Hunger.</title>
        <authorList>
            <person name="Harrison J."/>
            <person name="Moore K.A."/>
            <person name="Paszkiewicz K."/>
            <person name="Jones T."/>
            <person name="Grant M."/>
            <person name="Ambacheew D."/>
            <person name="Muzemil S."/>
            <person name="Studholme D.J."/>
        </authorList>
    </citation>
    <scope>NUCLEOTIDE SEQUENCE [LARGE SCALE GENOMIC DNA]</scope>
</reference>
<proteinExistence type="predicted"/>
<dbReference type="EMBL" id="AMZH03017775">
    <property type="protein sequence ID" value="RRT42529.1"/>
    <property type="molecule type" value="Genomic_DNA"/>
</dbReference>
<name>A0A426XSS8_ENSVE</name>
<evidence type="ECO:0000313" key="4">
    <source>
        <dbReference type="EMBL" id="RRT42529.1"/>
    </source>
</evidence>
<feature type="region of interest" description="Disordered" evidence="3">
    <location>
        <begin position="1"/>
        <end position="25"/>
    </location>
</feature>
<dbReference type="Proteomes" id="UP000287651">
    <property type="component" value="Unassembled WGS sequence"/>
</dbReference>
<dbReference type="CDD" id="cd11393">
    <property type="entry name" value="bHLH_AtbHLH_like"/>
    <property type="match status" value="1"/>
</dbReference>
<feature type="compositionally biased region" description="Polar residues" evidence="3">
    <location>
        <begin position="186"/>
        <end position="201"/>
    </location>
</feature>